<evidence type="ECO:0000313" key="3">
    <source>
        <dbReference type="Proteomes" id="UP001597544"/>
    </source>
</evidence>
<feature type="signal peptide" evidence="1">
    <location>
        <begin position="1"/>
        <end position="19"/>
    </location>
</feature>
<dbReference type="Gene3D" id="3.10.450.50">
    <property type="match status" value="2"/>
</dbReference>
<comment type="caution">
    <text evidence="2">The sequence shown here is derived from an EMBL/GenBank/DDBJ whole genome shotgun (WGS) entry which is preliminary data.</text>
</comment>
<feature type="chain" id="PRO_5045064881" evidence="1">
    <location>
        <begin position="20"/>
        <end position="268"/>
    </location>
</feature>
<proteinExistence type="predicted"/>
<keyword evidence="1" id="KW-0732">Signal</keyword>
<dbReference type="EMBL" id="JBHULU010000012">
    <property type="protein sequence ID" value="MFD2513860.1"/>
    <property type="molecule type" value="Genomic_DNA"/>
</dbReference>
<dbReference type="RefSeq" id="WP_377505269.1">
    <property type="nucleotide sequence ID" value="NZ_JBHULU010000012.1"/>
</dbReference>
<gene>
    <name evidence="2" type="ORF">ACFSRY_08285</name>
</gene>
<name>A0ABW5IPE3_9BACT</name>
<dbReference type="SUPFAM" id="SSF54427">
    <property type="entry name" value="NTF2-like"/>
    <property type="match status" value="2"/>
</dbReference>
<reference evidence="3" key="1">
    <citation type="journal article" date="2019" name="Int. J. Syst. Evol. Microbiol.">
        <title>The Global Catalogue of Microorganisms (GCM) 10K type strain sequencing project: providing services to taxonomists for standard genome sequencing and annotation.</title>
        <authorList>
            <consortium name="The Broad Institute Genomics Platform"/>
            <consortium name="The Broad Institute Genome Sequencing Center for Infectious Disease"/>
            <person name="Wu L."/>
            <person name="Ma J."/>
        </authorList>
    </citation>
    <scope>NUCLEOTIDE SEQUENCE [LARGE SCALE GENOMIC DNA]</scope>
    <source>
        <strain evidence="3">KCTC 42498</strain>
    </source>
</reference>
<evidence type="ECO:0000313" key="2">
    <source>
        <dbReference type="EMBL" id="MFD2513860.1"/>
    </source>
</evidence>
<organism evidence="2 3">
    <name type="scientific">Pontibacter locisalis</name>
    <dbReference type="NCBI Taxonomy" id="1719035"/>
    <lineage>
        <taxon>Bacteria</taxon>
        <taxon>Pseudomonadati</taxon>
        <taxon>Bacteroidota</taxon>
        <taxon>Cytophagia</taxon>
        <taxon>Cytophagales</taxon>
        <taxon>Hymenobacteraceae</taxon>
        <taxon>Pontibacter</taxon>
    </lineage>
</organism>
<accession>A0ABW5IPE3</accession>
<dbReference type="InterPro" id="IPR032710">
    <property type="entry name" value="NTF2-like_dom_sf"/>
</dbReference>
<dbReference type="Proteomes" id="UP001597544">
    <property type="component" value="Unassembled WGS sequence"/>
</dbReference>
<protein>
    <submittedName>
        <fullName evidence="2">YybH family protein</fullName>
    </submittedName>
</protein>
<keyword evidence="3" id="KW-1185">Reference proteome</keyword>
<sequence>MRITAFLLLALLLCAFQIANTTRDKALESLANAERNFSATSEAKGLNYAFVEHMAEDGLVFAPKPTNAKKLHAAAPASTVYLSWYPAYADISSSLDWGYTTGPYKLKPSAEDEKVLGAGFYLSVWRKQPDGQWKVAIDMGNSFSPSLLKEETYQPTPADPKAKKVKGAKEDLLTLDMQQVQPYSDETLIYRHGEYPYKYKDGVIEPASNVVYTNLGHELSPAADMAYTYGSYTQPTSKGEEAGHYLKVWKLLDGKWQLVAHNLVPDRK</sequence>
<evidence type="ECO:0000256" key="1">
    <source>
        <dbReference type="SAM" id="SignalP"/>
    </source>
</evidence>